<sequence length="200" mass="22657">MGTADSLQLVAVEPLVTGISPLAVATYLLARDASRDDSDVTQMKLHKLLYFAQANYLASTGQRLFDAHIEAFEHGPVVESIRRHYEQFGRRIIVVADASQSGNGKQELPENIANYLDAIWSQFGEQSASQLRALSHKDKPWSDNYHPGRLHSIIPDYEMRTWYANLADQRRVELDTVYMGSFEPFTEEEEKRILAAWAEG</sequence>
<accession>A0A1Y1RQV5</accession>
<organism evidence="2 3">
    <name type="scientific">Rothia nasimurium</name>
    <dbReference type="NCBI Taxonomy" id="85336"/>
    <lineage>
        <taxon>Bacteria</taxon>
        <taxon>Bacillati</taxon>
        <taxon>Actinomycetota</taxon>
        <taxon>Actinomycetes</taxon>
        <taxon>Micrococcales</taxon>
        <taxon>Micrococcaceae</taxon>
        <taxon>Rothia</taxon>
    </lineage>
</organism>
<comment type="caution">
    <text evidence="2">The sequence shown here is derived from an EMBL/GenBank/DDBJ whole genome shotgun (WGS) entry which is preliminary data.</text>
</comment>
<dbReference type="InterPro" id="IPR025272">
    <property type="entry name" value="SocA_Panacea"/>
</dbReference>
<dbReference type="Pfam" id="PF13274">
    <property type="entry name" value="SocA_Panacea"/>
    <property type="match status" value="1"/>
</dbReference>
<dbReference type="EMBL" id="LXWF01000022">
    <property type="protein sequence ID" value="ORC18898.1"/>
    <property type="molecule type" value="Genomic_DNA"/>
</dbReference>
<protein>
    <recommendedName>
        <fullName evidence="1">Antitoxin SocA-like Panacea domain-containing protein</fullName>
    </recommendedName>
</protein>
<evidence type="ECO:0000259" key="1">
    <source>
        <dbReference type="Pfam" id="PF13274"/>
    </source>
</evidence>
<name>A0A1Y1RQV5_9MICC</name>
<proteinExistence type="predicted"/>
<dbReference type="AlphaFoldDB" id="A0A1Y1RQV5"/>
<evidence type="ECO:0000313" key="2">
    <source>
        <dbReference type="EMBL" id="ORC18898.1"/>
    </source>
</evidence>
<reference evidence="2 3" key="1">
    <citation type="submission" date="2016-05" db="EMBL/GenBank/DDBJ databases">
        <title>Draft genome sequence of a porcine commensal Rothia nasimurium.</title>
        <authorList>
            <person name="Gaiser R.A."/>
            <person name="Van Baarlen P."/>
            <person name="Wells J.M."/>
        </authorList>
    </citation>
    <scope>NUCLEOTIDE SEQUENCE [LARGE SCALE GENOMIC DNA]</scope>
    <source>
        <strain evidence="2 3">PT-32</strain>
    </source>
</reference>
<dbReference type="OrthoDB" id="9799173at2"/>
<dbReference type="RefSeq" id="WP_083091764.1">
    <property type="nucleotide sequence ID" value="NZ_LXWF01000022.1"/>
</dbReference>
<dbReference type="Proteomes" id="UP000192359">
    <property type="component" value="Unassembled WGS sequence"/>
</dbReference>
<feature type="domain" description="Antitoxin SocA-like Panacea" evidence="1">
    <location>
        <begin position="45"/>
        <end position="141"/>
    </location>
</feature>
<keyword evidence="3" id="KW-1185">Reference proteome</keyword>
<evidence type="ECO:0000313" key="3">
    <source>
        <dbReference type="Proteomes" id="UP000192359"/>
    </source>
</evidence>
<gene>
    <name evidence="2" type="ORF">A7979_02565</name>
</gene>